<sequence>MAPVALNIFQDKMIFNRRFLNITVLLLFFGCTVFEVPESEGSQKDSIRVSFRSQLHRNSDFKNFKLNHPIKISYEEAVNHLVSLRYKEIFLGSKEESIFPLREVKKIAPVLVRAFAAVGPGK</sequence>
<dbReference type="AlphaFoldDB" id="A0A382LSH8"/>
<reference evidence="1" key="1">
    <citation type="submission" date="2018-05" db="EMBL/GenBank/DDBJ databases">
        <authorList>
            <person name="Lanie J.A."/>
            <person name="Ng W.-L."/>
            <person name="Kazmierczak K.M."/>
            <person name="Andrzejewski T.M."/>
            <person name="Davidsen T.M."/>
            <person name="Wayne K.J."/>
            <person name="Tettelin H."/>
            <person name="Glass J.I."/>
            <person name="Rusch D."/>
            <person name="Podicherti R."/>
            <person name="Tsui H.-C.T."/>
            <person name="Winkler M.E."/>
        </authorList>
    </citation>
    <scope>NUCLEOTIDE SEQUENCE</scope>
</reference>
<protein>
    <submittedName>
        <fullName evidence="1">Uncharacterized protein</fullName>
    </submittedName>
</protein>
<proteinExistence type="predicted"/>
<accession>A0A382LSH8</accession>
<dbReference type="EMBL" id="UINC01088225">
    <property type="protein sequence ID" value="SVC38257.1"/>
    <property type="molecule type" value="Genomic_DNA"/>
</dbReference>
<feature type="non-terminal residue" evidence="1">
    <location>
        <position position="122"/>
    </location>
</feature>
<organism evidence="1">
    <name type="scientific">marine metagenome</name>
    <dbReference type="NCBI Taxonomy" id="408172"/>
    <lineage>
        <taxon>unclassified sequences</taxon>
        <taxon>metagenomes</taxon>
        <taxon>ecological metagenomes</taxon>
    </lineage>
</organism>
<gene>
    <name evidence="1" type="ORF">METZ01_LOCUS291111</name>
</gene>
<name>A0A382LSH8_9ZZZZ</name>
<evidence type="ECO:0000313" key="1">
    <source>
        <dbReference type="EMBL" id="SVC38257.1"/>
    </source>
</evidence>